<evidence type="ECO:0000313" key="2">
    <source>
        <dbReference type="WBParaSite" id="JU765_v2.g7278.t1"/>
    </source>
</evidence>
<evidence type="ECO:0000313" key="1">
    <source>
        <dbReference type="Proteomes" id="UP000887576"/>
    </source>
</evidence>
<protein>
    <submittedName>
        <fullName evidence="2">Major facilitator superfamily (MFS) profile domain-containing protein</fullName>
    </submittedName>
</protein>
<dbReference type="WBParaSite" id="JU765_v2.g7278.t1">
    <property type="protein sequence ID" value="JU765_v2.g7278.t1"/>
    <property type="gene ID" value="JU765_v2.g7278"/>
</dbReference>
<accession>A0AC34RJ45</accession>
<sequence>MSSTSKLDEKCVEKTEFDDIIIRYLGQFGTYQRIIFFLVCLPTIITAMDSLSWTFSGIKIPHRCRGSTEVSTANYWKPDDPSSYSRENCTLVNSVSSCPYTSCKLGNLDTCPYGYVYNNEAIKLSAIQKWDIVCEFSVIRAVIQSTYYAGQMFGSLVFGFLGDRIGRKKVFFLAIVIQFFSGITMSLAPHWILYGIGRFFVGFAHPGIFVIAVVIGMELIGPKYRRLASISPAISWAIGQMILGVMASYIRDYQYLHAAIALPALFFVGYWCIIPESARWLVAHKRFDEADKILQKAARINKATLPANWYKELEKTQEQKNEKLDERRYNFIDILRTPSIRKRSLPVFLCWPICSMMYYGLSMNTSFLGGDLYLTFIFGGVSEIPAVILTYFLLDIIGRKTVLAGSFFVAAFAMISNLITGETNVIFGITQSLIAKSAVASAYATLYTFTPELFPTVIRNLAMGGCSMMARFGAISASFISMWLFDRFGSLVMVIPFSALGLLAGMVVILFLPETKGRKLAESIEDIENKHF</sequence>
<proteinExistence type="predicted"/>
<name>A0AC34RJ45_9BILA</name>
<reference evidence="2" key="1">
    <citation type="submission" date="2022-11" db="UniProtKB">
        <authorList>
            <consortium name="WormBaseParasite"/>
        </authorList>
    </citation>
    <scope>IDENTIFICATION</scope>
</reference>
<organism evidence="1 2">
    <name type="scientific">Panagrolaimus sp. JU765</name>
    <dbReference type="NCBI Taxonomy" id="591449"/>
    <lineage>
        <taxon>Eukaryota</taxon>
        <taxon>Metazoa</taxon>
        <taxon>Ecdysozoa</taxon>
        <taxon>Nematoda</taxon>
        <taxon>Chromadorea</taxon>
        <taxon>Rhabditida</taxon>
        <taxon>Tylenchina</taxon>
        <taxon>Panagrolaimomorpha</taxon>
        <taxon>Panagrolaimoidea</taxon>
        <taxon>Panagrolaimidae</taxon>
        <taxon>Panagrolaimus</taxon>
    </lineage>
</organism>
<dbReference type="Proteomes" id="UP000887576">
    <property type="component" value="Unplaced"/>
</dbReference>